<keyword evidence="2" id="KW-0812">Transmembrane</keyword>
<feature type="chain" id="PRO_5006621892" evidence="3">
    <location>
        <begin position="23"/>
        <end position="922"/>
    </location>
</feature>
<dbReference type="AlphaFoldDB" id="A0A0S4J245"/>
<evidence type="ECO:0000256" key="3">
    <source>
        <dbReference type="SAM" id="SignalP"/>
    </source>
</evidence>
<organism evidence="4 5">
    <name type="scientific">Bodo saltans</name>
    <name type="common">Flagellated protozoan</name>
    <dbReference type="NCBI Taxonomy" id="75058"/>
    <lineage>
        <taxon>Eukaryota</taxon>
        <taxon>Discoba</taxon>
        <taxon>Euglenozoa</taxon>
        <taxon>Kinetoplastea</taxon>
        <taxon>Metakinetoplastina</taxon>
        <taxon>Eubodonida</taxon>
        <taxon>Bodonidae</taxon>
        <taxon>Bodo</taxon>
    </lineage>
</organism>
<feature type="transmembrane region" description="Helical" evidence="2">
    <location>
        <begin position="622"/>
        <end position="641"/>
    </location>
</feature>
<dbReference type="Proteomes" id="UP000051952">
    <property type="component" value="Unassembled WGS sequence"/>
</dbReference>
<evidence type="ECO:0000313" key="4">
    <source>
        <dbReference type="EMBL" id="CUG64090.1"/>
    </source>
</evidence>
<accession>A0A0S4J245</accession>
<evidence type="ECO:0000313" key="5">
    <source>
        <dbReference type="Proteomes" id="UP000051952"/>
    </source>
</evidence>
<reference evidence="5" key="1">
    <citation type="submission" date="2015-09" db="EMBL/GenBank/DDBJ databases">
        <authorList>
            <consortium name="Pathogen Informatics"/>
        </authorList>
    </citation>
    <scope>NUCLEOTIDE SEQUENCE [LARGE SCALE GENOMIC DNA]</scope>
    <source>
        <strain evidence="5">Lake Konstanz</strain>
    </source>
</reference>
<evidence type="ECO:0000256" key="1">
    <source>
        <dbReference type="SAM" id="MobiDB-lite"/>
    </source>
</evidence>
<feature type="compositionally biased region" description="Low complexity" evidence="1">
    <location>
        <begin position="820"/>
        <end position="830"/>
    </location>
</feature>
<protein>
    <submittedName>
        <fullName evidence="4">Membrane-associated protein, putative</fullName>
    </submittedName>
</protein>
<keyword evidence="5" id="KW-1185">Reference proteome</keyword>
<feature type="transmembrane region" description="Helical" evidence="2">
    <location>
        <begin position="592"/>
        <end position="610"/>
    </location>
</feature>
<feature type="transmembrane region" description="Helical" evidence="2">
    <location>
        <begin position="449"/>
        <end position="471"/>
    </location>
</feature>
<dbReference type="EMBL" id="CYKH01000909">
    <property type="protein sequence ID" value="CUG64090.1"/>
    <property type="molecule type" value="Genomic_DNA"/>
</dbReference>
<feature type="transmembrane region" description="Helical" evidence="2">
    <location>
        <begin position="684"/>
        <end position="710"/>
    </location>
</feature>
<name>A0A0S4J245_BODSA</name>
<feature type="region of interest" description="Disordered" evidence="1">
    <location>
        <begin position="801"/>
        <end position="830"/>
    </location>
</feature>
<keyword evidence="2" id="KW-0472">Membrane</keyword>
<feature type="region of interest" description="Disordered" evidence="1">
    <location>
        <begin position="901"/>
        <end position="922"/>
    </location>
</feature>
<gene>
    <name evidence="4" type="ORF">BSAL_82420</name>
</gene>
<evidence type="ECO:0000256" key="2">
    <source>
        <dbReference type="SAM" id="Phobius"/>
    </source>
</evidence>
<feature type="transmembrane region" description="Helical" evidence="2">
    <location>
        <begin position="483"/>
        <end position="505"/>
    </location>
</feature>
<dbReference type="VEuPathDB" id="TriTrypDB:BSAL_82420"/>
<proteinExistence type="predicted"/>
<sequence length="922" mass="98254">MSLSFHFRVIIFLAAVFYVARGAFDTNLVKGGDSTVSGAYNYWSVSSDCKMSGGDFSVKDTIILFGPDYDCTMTQTIDITFARNYLLNPGGKVVISMRGYIQGGDPDYASLALTLLECISGNQKYTLGGNQLTSSSWNAYNWGMRLPPNICSLAVQLYLRNHAADGDTPKAQTISVLLTGTPATQSAALTATTTLTLTQDAPTPTHSLSIEMSPSALTTSLSPTKDHSPSDSVDITSSFSATSSVTSTGELTETFGLLTVSSTKTKTHSANGTSDTAGITITASATVSATNTLPRLPTATRSNTNGTLQLSTSYSLTLPLTVTRTRIPTPTLTWMAQPPTSQAPITVAASVSLVTVASAAALLAATGPATMQAIISNSACGNGTTSAADSPTMYLVSPFIGDSFAMVGGNIGLVFGVLLLHVLALLVARQTKSGRRSPRAAAALVRFPHITLLFANLAVQGTMLGGWQLLWLVIRGESNDDSGAKYVVCFVISLSVPTLLISALWKLRTAIVSPHSCSTFWRVSVAGRTCIHAKRIPYDAVGLSGLLISRPWLRSLMRHAGPTHLWTPRPHRLMFGAAVSDSGPHSALELRWLLLKNYVVPLVITAASAVRPPDEYREAVCAAAMSLTAVVMLAVGVTALWQRPFRIQFKNIYWPVSLLWIGLTALLSQPAVVSGMGDDVATVVLGVIGLLQSVTQAAAITLTCLVFLFVERRAAELVDGLSSSSCDDDDNSTATTASANTIMADLEIQLFSERQQHTHRREAEVLDFDSISECDNTVEEELKIINPLLLSLEATTSGLRSNETKGTVVDSAVREDERSNSPNGKLSSCSSSSAVASFELFDERLDRVLEIVTTEYHHDRHDELDDGLELNLLGSGSDATSDLLLGYHRSIDVSAASAMRRTGSSSHGHTAMQKGTSFDDLI</sequence>
<feature type="transmembrane region" description="Helical" evidence="2">
    <location>
        <begin position="404"/>
        <end position="428"/>
    </location>
</feature>
<feature type="transmembrane region" description="Helical" evidence="2">
    <location>
        <begin position="653"/>
        <end position="672"/>
    </location>
</feature>
<feature type="compositionally biased region" description="Polar residues" evidence="1">
    <location>
        <begin position="902"/>
        <end position="916"/>
    </location>
</feature>
<keyword evidence="3" id="KW-0732">Signal</keyword>
<keyword evidence="2" id="KW-1133">Transmembrane helix</keyword>
<feature type="signal peptide" evidence="3">
    <location>
        <begin position="1"/>
        <end position="22"/>
    </location>
</feature>